<feature type="compositionally biased region" description="Low complexity" evidence="1">
    <location>
        <begin position="699"/>
        <end position="712"/>
    </location>
</feature>
<feature type="compositionally biased region" description="Low complexity" evidence="1">
    <location>
        <begin position="512"/>
        <end position="524"/>
    </location>
</feature>
<organism evidence="2 3">
    <name type="scientific">Grifola frondosa</name>
    <name type="common">Maitake</name>
    <name type="synonym">Polyporus frondosus</name>
    <dbReference type="NCBI Taxonomy" id="5627"/>
    <lineage>
        <taxon>Eukaryota</taxon>
        <taxon>Fungi</taxon>
        <taxon>Dikarya</taxon>
        <taxon>Basidiomycota</taxon>
        <taxon>Agaricomycotina</taxon>
        <taxon>Agaricomycetes</taxon>
        <taxon>Polyporales</taxon>
        <taxon>Grifolaceae</taxon>
        <taxon>Grifola</taxon>
    </lineage>
</organism>
<sequence>MKVGDRQRLRGARLCLVFSLSESLSALRVPSLYVVILYISQLYFPSIRIGHHIPLLSDIHVIRLPNLDPESVVVVAFQVVEGLPPVEALLHQPQRRHREILGVSCIHQTQRCFNEPKIQSFGFGDRFEVQKIAGTCDPGPPSPISPLPLPPSAPGSRPGSSYREPDVVAPSPFYTNRPPAKSVSTVRSSEYDYDAASDPHSEPRTPSDHPRDRMSYQRSVMTLSEFDPFASGGVVVRHLPQDPNRLSVYSDSSMLDPHHKRADQIPNNRRSYGSSSSNSHGHSPDSLVGRMHSPQSVAADRRVPSVRSRHNSSARPERHTRDSLIDVDGDVASPRMESHHARLKTPSGSNSSASTVMPGDIRNRLSEPPNGQFLPQKRSSPSTLRSRGMTVASPGSSRPGLPPTFMTSTQPLQLRRKASNASTPSPSHTPAPSPVTISRTRSASVANSIESAASSPAPRPLVLIRKASSTRVNIPPLSAAPPMNDLPLPPIPPSPQDFADDMSPLEFKDPSSSRSSSLNFASPSDVDSPTGDAIMDLMRDSWMSRDSIEKEDMKGRRRRRQQYVVDGDLSAPASIRVTEGVSSSPPMLSKFPPVPPLQVSGGLESAHLNSPNVLKKISSQQSLLGRPYSATGGTSSLSGHDDAAILPPFTNPYAPMPALRHGNSHNTAVTPEAHPQSPASPLVEPRRGSVTSPRKRLFSNSSARRSTSSQANHSVEDDVRSVTSVDNEGRPRAVSPLAETVSLYFGSAANPVSMMTRNACVSPSSYWENTPTPEHSKRVSQQEYVPQYIMSPADMLKLEQRFAHESVSKDVEKDRRPKLDLKPCDFGVAYMGGRRRSRSNSILSNSSTGTLAFGEGRVDHSAPKETTVKVSSTLLPVSPSASRAAAIPHRKQSNAGDRPPLRSSSLLAKHSKHPALSARPSTAQPAITPPSSPGFSHLTHSPDASSISLPPPPRQRPSRQDTPVQQDLANKRSSHVQLHPLLHLQFALAAAAPR</sequence>
<dbReference type="Proteomes" id="UP000092993">
    <property type="component" value="Unassembled WGS sequence"/>
</dbReference>
<feature type="compositionally biased region" description="Polar residues" evidence="1">
    <location>
        <begin position="346"/>
        <end position="355"/>
    </location>
</feature>
<dbReference type="AlphaFoldDB" id="A0A1C7LX66"/>
<reference evidence="2 3" key="1">
    <citation type="submission" date="2016-03" db="EMBL/GenBank/DDBJ databases">
        <title>Whole genome sequencing of Grifola frondosa 9006-11.</title>
        <authorList>
            <person name="Min B."/>
            <person name="Park H."/>
            <person name="Kim J.-G."/>
            <person name="Cho H."/>
            <person name="Oh Y.-L."/>
            <person name="Kong W.-S."/>
            <person name="Choi I.-G."/>
        </authorList>
    </citation>
    <scope>NUCLEOTIDE SEQUENCE [LARGE SCALE GENOMIC DNA]</scope>
    <source>
        <strain evidence="2 3">9006-11</strain>
    </source>
</reference>
<feature type="region of interest" description="Disordered" evidence="1">
    <location>
        <begin position="655"/>
        <end position="733"/>
    </location>
</feature>
<feature type="compositionally biased region" description="Low complexity" evidence="1">
    <location>
        <begin position="268"/>
        <end position="281"/>
    </location>
</feature>
<feature type="compositionally biased region" description="Pro residues" evidence="1">
    <location>
        <begin position="138"/>
        <end position="153"/>
    </location>
</feature>
<feature type="region of interest" description="Disordered" evidence="1">
    <location>
        <begin position="475"/>
        <end position="532"/>
    </location>
</feature>
<gene>
    <name evidence="2" type="ORF">A0H81_11454</name>
</gene>
<comment type="caution">
    <text evidence="2">The sequence shown here is derived from an EMBL/GenBank/DDBJ whole genome shotgun (WGS) entry which is preliminary data.</text>
</comment>
<feature type="compositionally biased region" description="Basic and acidic residues" evidence="1">
    <location>
        <begin position="856"/>
        <end position="867"/>
    </location>
</feature>
<keyword evidence="3" id="KW-1185">Reference proteome</keyword>
<dbReference type="OMA" id="MRINRTH"/>
<feature type="compositionally biased region" description="Basic and acidic residues" evidence="1">
    <location>
        <begin position="315"/>
        <end position="324"/>
    </location>
</feature>
<protein>
    <submittedName>
        <fullName evidence="2">Uncharacterized protein</fullName>
    </submittedName>
</protein>
<feature type="region of interest" description="Disordered" evidence="1">
    <location>
        <begin position="134"/>
        <end position="213"/>
    </location>
</feature>
<evidence type="ECO:0000313" key="3">
    <source>
        <dbReference type="Proteomes" id="UP000092993"/>
    </source>
</evidence>
<feature type="compositionally biased region" description="Low complexity" evidence="1">
    <location>
        <begin position="839"/>
        <end position="851"/>
    </location>
</feature>
<feature type="compositionally biased region" description="Polar residues" evidence="1">
    <location>
        <begin position="437"/>
        <end position="454"/>
    </location>
</feature>
<feature type="compositionally biased region" description="Polar residues" evidence="1">
    <location>
        <begin position="868"/>
        <end position="881"/>
    </location>
</feature>
<accession>A0A1C7LX66</accession>
<feature type="compositionally biased region" description="Basic and acidic residues" evidence="1">
    <location>
        <begin position="197"/>
        <end position="213"/>
    </location>
</feature>
<feature type="region of interest" description="Disordered" evidence="1">
    <location>
        <begin position="837"/>
        <end position="976"/>
    </location>
</feature>
<dbReference type="EMBL" id="LUGG01000020">
    <property type="protein sequence ID" value="OBZ68609.1"/>
    <property type="molecule type" value="Genomic_DNA"/>
</dbReference>
<evidence type="ECO:0000313" key="2">
    <source>
        <dbReference type="EMBL" id="OBZ68609.1"/>
    </source>
</evidence>
<evidence type="ECO:0000256" key="1">
    <source>
        <dbReference type="SAM" id="MobiDB-lite"/>
    </source>
</evidence>
<dbReference type="OrthoDB" id="3195323at2759"/>
<feature type="region of interest" description="Disordered" evidence="1">
    <location>
        <begin position="247"/>
        <end position="457"/>
    </location>
</feature>
<proteinExistence type="predicted"/>
<name>A0A1C7LX66_GRIFR</name>